<dbReference type="SUPFAM" id="SSF50494">
    <property type="entry name" value="Trypsin-like serine proteases"/>
    <property type="match status" value="1"/>
</dbReference>
<dbReference type="InterPro" id="IPR043504">
    <property type="entry name" value="Peptidase_S1_PA_chymotrypsin"/>
</dbReference>
<dbReference type="Gene3D" id="2.40.10.10">
    <property type="entry name" value="Trypsin-like serine proteases"/>
    <property type="match status" value="2"/>
</dbReference>
<dbReference type="PROSITE" id="PS00134">
    <property type="entry name" value="TRYPSIN_HIS"/>
    <property type="match status" value="1"/>
</dbReference>
<feature type="chain" id="PRO_5006062175" evidence="2">
    <location>
        <begin position="21"/>
        <end position="254"/>
    </location>
</feature>
<proteinExistence type="predicted"/>
<evidence type="ECO:0000313" key="4">
    <source>
        <dbReference type="EMBL" id="CUH61206.1"/>
    </source>
</evidence>
<dbReference type="InterPro" id="IPR001254">
    <property type="entry name" value="Trypsin_dom"/>
</dbReference>
<protein>
    <submittedName>
        <fullName evidence="4">V8-like Glu-specific endopeptidase</fullName>
    </submittedName>
</protein>
<dbReference type="AlphaFoldDB" id="A0A0P1F1T9"/>
<name>A0A0P1F1T9_9RHOB</name>
<dbReference type="InterPro" id="IPR018114">
    <property type="entry name" value="TRYPSIN_HIS"/>
</dbReference>
<keyword evidence="1 2" id="KW-0732">Signal</keyword>
<dbReference type="PANTHER" id="PTHR15462:SF8">
    <property type="entry name" value="SERINE PROTEASE"/>
    <property type="match status" value="1"/>
</dbReference>
<dbReference type="PRINTS" id="PR00722">
    <property type="entry name" value="CHYMOTRYPSIN"/>
</dbReference>
<dbReference type="Pfam" id="PF00089">
    <property type="entry name" value="Trypsin"/>
    <property type="match status" value="1"/>
</dbReference>
<dbReference type="GO" id="GO:0004252">
    <property type="term" value="F:serine-type endopeptidase activity"/>
    <property type="evidence" value="ECO:0007669"/>
    <property type="project" value="InterPro"/>
</dbReference>
<evidence type="ECO:0000259" key="3">
    <source>
        <dbReference type="PROSITE" id="PS50240"/>
    </source>
</evidence>
<dbReference type="PROSITE" id="PS50240">
    <property type="entry name" value="TRYPSIN_DOM"/>
    <property type="match status" value="1"/>
</dbReference>
<accession>A0A0P1F1T9</accession>
<dbReference type="InterPro" id="IPR009003">
    <property type="entry name" value="Peptidase_S1_PA"/>
</dbReference>
<evidence type="ECO:0000313" key="5">
    <source>
        <dbReference type="Proteomes" id="UP000051298"/>
    </source>
</evidence>
<dbReference type="EMBL" id="CYRX01000031">
    <property type="protein sequence ID" value="CUH61206.1"/>
    <property type="molecule type" value="Genomic_DNA"/>
</dbReference>
<organism evidence="4 5">
    <name type="scientific">Thalassobacter stenotrophicus</name>
    <dbReference type="NCBI Taxonomy" id="266809"/>
    <lineage>
        <taxon>Bacteria</taxon>
        <taxon>Pseudomonadati</taxon>
        <taxon>Pseudomonadota</taxon>
        <taxon>Alphaproteobacteria</taxon>
        <taxon>Rhodobacterales</taxon>
        <taxon>Roseobacteraceae</taxon>
        <taxon>Thalassobacter</taxon>
    </lineage>
</organism>
<dbReference type="RefSeq" id="WP_058124007.1">
    <property type="nucleotide sequence ID" value="NZ_CYRX01000031.1"/>
</dbReference>
<dbReference type="PANTHER" id="PTHR15462">
    <property type="entry name" value="SERINE PROTEASE"/>
    <property type="match status" value="1"/>
</dbReference>
<dbReference type="GO" id="GO:0006508">
    <property type="term" value="P:proteolysis"/>
    <property type="evidence" value="ECO:0007669"/>
    <property type="project" value="InterPro"/>
</dbReference>
<feature type="signal peptide" evidence="2">
    <location>
        <begin position="1"/>
        <end position="20"/>
    </location>
</feature>
<dbReference type="InterPro" id="IPR001314">
    <property type="entry name" value="Peptidase_S1A"/>
</dbReference>
<dbReference type="Proteomes" id="UP000051298">
    <property type="component" value="Unassembled WGS sequence"/>
</dbReference>
<gene>
    <name evidence="4" type="ORF">THS5294_02508</name>
</gene>
<sequence length="254" mass="26830">MRFFSYVMAMVLWASVPAAGQSNLRTLDAATLAQHYGAVGRLDLGQGGFCTGALISADVVLTAAHCVFDRATARRISVGEMSFHAGLADGRALATRGVIAAVTHPGYQFNQSNRVERVGNDLALVRLSAPITGPGLRPFRTQLQVHPGTHVEVVSYARGRSNAPAVEDGCGVLTRDATVLVLSCEVDFGASGAPIFQRFGDEVRIVSVVSSKAAWKDRSVSLAAVMDAELAVLVDAYRADLGDVSAIETVSARR</sequence>
<evidence type="ECO:0000256" key="2">
    <source>
        <dbReference type="SAM" id="SignalP"/>
    </source>
</evidence>
<evidence type="ECO:0000256" key="1">
    <source>
        <dbReference type="ARBA" id="ARBA00022729"/>
    </source>
</evidence>
<dbReference type="InterPro" id="IPR050966">
    <property type="entry name" value="Glutamyl_endopeptidase"/>
</dbReference>
<reference evidence="4 5" key="1">
    <citation type="submission" date="2015-09" db="EMBL/GenBank/DDBJ databases">
        <authorList>
            <consortium name="Swine Surveillance"/>
        </authorList>
    </citation>
    <scope>NUCLEOTIDE SEQUENCE [LARGE SCALE GENOMIC DNA]</scope>
    <source>
        <strain evidence="4 5">CECT 5294</strain>
    </source>
</reference>
<feature type="domain" description="Peptidase S1" evidence="3">
    <location>
        <begin position="49"/>
        <end position="242"/>
    </location>
</feature>